<keyword evidence="4" id="KW-0479">Metal-binding</keyword>
<keyword evidence="6" id="KW-0413">Isomerase</keyword>
<evidence type="ECO:0000256" key="6">
    <source>
        <dbReference type="ARBA" id="ARBA00023235"/>
    </source>
</evidence>
<evidence type="ECO:0000259" key="7">
    <source>
        <dbReference type="Pfam" id="PF02878"/>
    </source>
</evidence>
<name>E1YK70_9BACT</name>
<dbReference type="SUPFAM" id="SSF53738">
    <property type="entry name" value="Phosphoglucomutase, first 3 domains"/>
    <property type="match status" value="1"/>
</dbReference>
<proteinExistence type="inferred from homology"/>
<dbReference type="Pfam" id="PF02878">
    <property type="entry name" value="PGM_PMM_I"/>
    <property type="match status" value="1"/>
</dbReference>
<dbReference type="InterPro" id="IPR016055">
    <property type="entry name" value="A-D-PHexomutase_a/b/a-I/II/III"/>
</dbReference>
<dbReference type="GO" id="GO:0016868">
    <property type="term" value="F:intramolecular phosphotransferase activity"/>
    <property type="evidence" value="ECO:0007669"/>
    <property type="project" value="InterPro"/>
</dbReference>
<organism evidence="8">
    <name type="scientific">uncultured Desulfobacterium sp</name>
    <dbReference type="NCBI Taxonomy" id="201089"/>
    <lineage>
        <taxon>Bacteria</taxon>
        <taxon>Pseudomonadati</taxon>
        <taxon>Thermodesulfobacteriota</taxon>
        <taxon>Desulfobacteria</taxon>
        <taxon>Desulfobacterales</taxon>
        <taxon>Desulfobacteriaceae</taxon>
        <taxon>Desulfobacterium</taxon>
        <taxon>environmental samples</taxon>
    </lineage>
</organism>
<evidence type="ECO:0000256" key="2">
    <source>
        <dbReference type="ARBA" id="ARBA00010231"/>
    </source>
</evidence>
<evidence type="ECO:0000256" key="4">
    <source>
        <dbReference type="ARBA" id="ARBA00022723"/>
    </source>
</evidence>
<dbReference type="PANTHER" id="PTHR43771">
    <property type="entry name" value="PHOSPHOMANNOMUTASE"/>
    <property type="match status" value="1"/>
</dbReference>
<dbReference type="InterPro" id="IPR005844">
    <property type="entry name" value="A-D-PHexomutase_a/b/a-I"/>
</dbReference>
<comment type="cofactor">
    <cofactor evidence="1">
        <name>Mg(2+)</name>
        <dbReference type="ChEBI" id="CHEBI:18420"/>
    </cofactor>
</comment>
<protein>
    <recommendedName>
        <fullName evidence="7">Alpha-D-phosphohexomutase alpha/beta/alpha domain-containing protein</fullName>
    </recommendedName>
</protein>
<feature type="domain" description="Alpha-D-phosphohexomutase alpha/beta/alpha" evidence="7">
    <location>
        <begin position="11"/>
        <end position="63"/>
    </location>
</feature>
<keyword evidence="3" id="KW-0597">Phosphoprotein</keyword>
<evidence type="ECO:0000256" key="1">
    <source>
        <dbReference type="ARBA" id="ARBA00001946"/>
    </source>
</evidence>
<evidence type="ECO:0000256" key="3">
    <source>
        <dbReference type="ARBA" id="ARBA00022553"/>
    </source>
</evidence>
<keyword evidence="5" id="KW-0460">Magnesium</keyword>
<dbReference type="PANTHER" id="PTHR43771:SF1">
    <property type="entry name" value="PHOSPHOMANNOMUTASE"/>
    <property type="match status" value="1"/>
</dbReference>
<evidence type="ECO:0000313" key="8">
    <source>
        <dbReference type="EMBL" id="CBX31674.1"/>
    </source>
</evidence>
<evidence type="ECO:0000256" key="5">
    <source>
        <dbReference type="ARBA" id="ARBA00022842"/>
    </source>
</evidence>
<sequence length="67" mass="7468">MKENNTLDLNCFKAYDIRGRVPDDLNGDIAYRIGRAYAEFLKPSGVVVGRDIRLTSALLADSLSLEH</sequence>
<reference evidence="8" key="1">
    <citation type="journal article" date="2011" name="Environ. Microbiol.">
        <title>Genomic insights into the metabolic potential of the polycyclic aromatic hydrocarbon degrading sulfate-reducing Deltaproteobacterium N47.</title>
        <authorList>
            <person name="Bergmann F."/>
            <person name="Selesi D."/>
            <person name="Weinmaier T."/>
            <person name="Tischler P."/>
            <person name="Rattei T."/>
            <person name="Meckenstock R.U."/>
        </authorList>
    </citation>
    <scope>NUCLEOTIDE SEQUENCE</scope>
</reference>
<dbReference type="Gene3D" id="3.40.120.10">
    <property type="entry name" value="Alpha-D-Glucose-1,6-Bisphosphate, subunit A, domain 3"/>
    <property type="match status" value="1"/>
</dbReference>
<accession>E1YK70</accession>
<dbReference type="AlphaFoldDB" id="E1YK70"/>
<comment type="similarity">
    <text evidence="2">Belongs to the phosphohexose mutase family.</text>
</comment>
<dbReference type="GO" id="GO:0005975">
    <property type="term" value="P:carbohydrate metabolic process"/>
    <property type="evidence" value="ECO:0007669"/>
    <property type="project" value="InterPro"/>
</dbReference>
<dbReference type="GO" id="GO:0046872">
    <property type="term" value="F:metal ion binding"/>
    <property type="evidence" value="ECO:0007669"/>
    <property type="project" value="UniProtKB-KW"/>
</dbReference>
<dbReference type="EMBL" id="FR695877">
    <property type="protein sequence ID" value="CBX31674.1"/>
    <property type="molecule type" value="Genomic_DNA"/>
</dbReference>
<gene>
    <name evidence="8" type="ORF">N47_E51860</name>
</gene>